<dbReference type="KEGG" id="blac:94347206"/>
<gene>
    <name evidence="1" type="ORF">CCR75_003441</name>
</gene>
<dbReference type="GeneID" id="94347206"/>
<keyword evidence="2" id="KW-1185">Reference proteome</keyword>
<dbReference type="RefSeq" id="XP_067821796.1">
    <property type="nucleotide sequence ID" value="XM_067961535.1"/>
</dbReference>
<dbReference type="Gene3D" id="1.20.1270.60">
    <property type="entry name" value="Arfaptin homology (AH) domain/BAR domain"/>
    <property type="match status" value="1"/>
</dbReference>
<sequence length="189" mass="21910">MRESLEQRSRLLAAQLQIFERNGRTLTELIAKMLKAREEQETILLAFAKSFEDIAAQEECAPLAHCLGSLGDCGQKLANESHEVMMLRPEKEILQVIAQIQEWAIVPMKRLLEDGEKAVKIEFKLQKEYDELKRGSSAREKEKKLRILSDQKRRVENGNALVNLHMEHFDRFRIENMKVGVLIVFEVCF</sequence>
<dbReference type="OrthoDB" id="60621at2759"/>
<comment type="caution">
    <text evidence="1">The sequence shown here is derived from an EMBL/GenBank/DDBJ whole genome shotgun (WGS) entry which is preliminary data.</text>
</comment>
<dbReference type="AlphaFoldDB" id="A0A976NYA5"/>
<evidence type="ECO:0000313" key="2">
    <source>
        <dbReference type="Proteomes" id="UP000294530"/>
    </source>
</evidence>
<protein>
    <submittedName>
        <fullName evidence="1">Uncharacterized protein</fullName>
    </submittedName>
</protein>
<name>A0A976NYA5_BRELC</name>
<dbReference type="GO" id="GO:0035869">
    <property type="term" value="C:ciliary transition zone"/>
    <property type="evidence" value="ECO:0007669"/>
    <property type="project" value="TreeGrafter"/>
</dbReference>
<dbReference type="PANTHER" id="PTHR21223">
    <property type="entry name" value="CBY1-INTERACTING BAR DOMAIN-CONTAINING PROTEIN HOMOLOG"/>
    <property type="match status" value="1"/>
</dbReference>
<dbReference type="InterPro" id="IPR009602">
    <property type="entry name" value="CBAR/FAM92"/>
</dbReference>
<proteinExistence type="predicted"/>
<dbReference type="EMBL" id="SHOA02000038">
    <property type="protein sequence ID" value="TDH72297.1"/>
    <property type="molecule type" value="Genomic_DNA"/>
</dbReference>
<evidence type="ECO:0000313" key="1">
    <source>
        <dbReference type="EMBL" id="TDH72297.1"/>
    </source>
</evidence>
<organism evidence="1 2">
    <name type="scientific">Bremia lactucae</name>
    <name type="common">Lettuce downy mildew</name>
    <dbReference type="NCBI Taxonomy" id="4779"/>
    <lineage>
        <taxon>Eukaryota</taxon>
        <taxon>Sar</taxon>
        <taxon>Stramenopiles</taxon>
        <taxon>Oomycota</taxon>
        <taxon>Peronosporomycetes</taxon>
        <taxon>Peronosporales</taxon>
        <taxon>Peronosporaceae</taxon>
        <taxon>Bremia</taxon>
    </lineage>
</organism>
<dbReference type="Proteomes" id="UP000294530">
    <property type="component" value="Unassembled WGS sequence"/>
</dbReference>
<dbReference type="GO" id="GO:0060271">
    <property type="term" value="P:cilium assembly"/>
    <property type="evidence" value="ECO:0007669"/>
    <property type="project" value="TreeGrafter"/>
</dbReference>
<accession>A0A976NYA5</accession>
<dbReference type="PANTHER" id="PTHR21223:SF2">
    <property type="entry name" value="CBY1-INTERACTING BAR DOMAIN-CONTAINING PROTEIN HOMOLOG"/>
    <property type="match status" value="1"/>
</dbReference>
<dbReference type="GO" id="GO:0036064">
    <property type="term" value="C:ciliary basal body"/>
    <property type="evidence" value="ECO:0007669"/>
    <property type="project" value="TreeGrafter"/>
</dbReference>
<dbReference type="InterPro" id="IPR027267">
    <property type="entry name" value="AH/BAR_dom_sf"/>
</dbReference>
<reference evidence="1 2" key="1">
    <citation type="journal article" date="2021" name="Genome Biol.">
        <title>AFLAP: assembly-free linkage analysis pipeline using k-mers from genome sequencing data.</title>
        <authorList>
            <person name="Fletcher K."/>
            <person name="Zhang L."/>
            <person name="Gil J."/>
            <person name="Han R."/>
            <person name="Cavanaugh K."/>
            <person name="Michelmore R."/>
        </authorList>
    </citation>
    <scope>NUCLEOTIDE SEQUENCE [LARGE SCALE GENOMIC DNA]</scope>
    <source>
        <strain evidence="1 2">SF5</strain>
    </source>
</reference>